<sequence>MSDRPEITKQLSLSVQKHINPHNDPRIYWAREVTFDYSTSNPVRVDFMQFKPVNNTVSGIERGDFYCYEVKSSVADFRSKNGHNFLGDFNYYVMPEEVFESVKDEIPYNVGVYVPGEISYFGEWRKLKSIKQALRKKDRSRPVSEMLLMMYRSAARDRARIEKEENL</sequence>
<dbReference type="Proteomes" id="UP001451571">
    <property type="component" value="Chromosome"/>
</dbReference>
<dbReference type="EMBL" id="CP146256">
    <property type="protein sequence ID" value="XAH73147.1"/>
    <property type="molecule type" value="Genomic_DNA"/>
</dbReference>
<keyword evidence="2" id="KW-1185">Reference proteome</keyword>
<name>A0ABZ3ETX1_9FIRM</name>
<protein>
    <submittedName>
        <fullName evidence="1">Uncharacterized protein</fullName>
    </submittedName>
</protein>
<accession>A0ABZ3ETX1</accession>
<reference evidence="1 2" key="1">
    <citation type="submission" date="2024-02" db="EMBL/GenBank/DDBJ databases">
        <title>Bacterial strain from lacustrine sediment.</title>
        <authorList>
            <person name="Petit C."/>
            <person name="Fadhlaoui K."/>
        </authorList>
    </citation>
    <scope>NUCLEOTIDE SEQUENCE [LARGE SCALE GENOMIC DNA]</scope>
    <source>
        <strain evidence="1 2">IPX-CK</strain>
    </source>
</reference>
<organism evidence="1 2">
    <name type="scientific">Kineothrix sedimenti</name>
    <dbReference type="NCBI Taxonomy" id="3123317"/>
    <lineage>
        <taxon>Bacteria</taxon>
        <taxon>Bacillati</taxon>
        <taxon>Bacillota</taxon>
        <taxon>Clostridia</taxon>
        <taxon>Lachnospirales</taxon>
        <taxon>Lachnospiraceae</taxon>
        <taxon>Kineothrix</taxon>
    </lineage>
</organism>
<proteinExistence type="predicted"/>
<evidence type="ECO:0000313" key="1">
    <source>
        <dbReference type="EMBL" id="XAH73147.1"/>
    </source>
</evidence>
<dbReference type="RefSeq" id="WP_342756754.1">
    <property type="nucleotide sequence ID" value="NZ_CP146256.1"/>
</dbReference>
<evidence type="ECO:0000313" key="2">
    <source>
        <dbReference type="Proteomes" id="UP001451571"/>
    </source>
</evidence>
<gene>
    <name evidence="1" type="ORF">V6984_16785</name>
</gene>